<reference evidence="1" key="1">
    <citation type="journal article" date="2019" name="Sci. Rep.">
        <title>Draft genome of Tanacetum cinerariifolium, the natural source of mosquito coil.</title>
        <authorList>
            <person name="Yamashiro T."/>
            <person name="Shiraishi A."/>
            <person name="Satake H."/>
            <person name="Nakayama K."/>
        </authorList>
    </citation>
    <scope>NUCLEOTIDE SEQUENCE</scope>
</reference>
<accession>A0A6L2JMK5</accession>
<name>A0A6L2JMK5_TANCI</name>
<proteinExistence type="predicted"/>
<dbReference type="AlphaFoldDB" id="A0A6L2JMK5"/>
<dbReference type="EMBL" id="BKCJ010001022">
    <property type="protein sequence ID" value="GEU38193.1"/>
    <property type="molecule type" value="Genomic_DNA"/>
</dbReference>
<organism evidence="1">
    <name type="scientific">Tanacetum cinerariifolium</name>
    <name type="common">Dalmatian daisy</name>
    <name type="synonym">Chrysanthemum cinerariifolium</name>
    <dbReference type="NCBI Taxonomy" id="118510"/>
    <lineage>
        <taxon>Eukaryota</taxon>
        <taxon>Viridiplantae</taxon>
        <taxon>Streptophyta</taxon>
        <taxon>Embryophyta</taxon>
        <taxon>Tracheophyta</taxon>
        <taxon>Spermatophyta</taxon>
        <taxon>Magnoliopsida</taxon>
        <taxon>eudicotyledons</taxon>
        <taxon>Gunneridae</taxon>
        <taxon>Pentapetalae</taxon>
        <taxon>asterids</taxon>
        <taxon>campanulids</taxon>
        <taxon>Asterales</taxon>
        <taxon>Asteraceae</taxon>
        <taxon>Asteroideae</taxon>
        <taxon>Anthemideae</taxon>
        <taxon>Anthemidinae</taxon>
        <taxon>Tanacetum</taxon>
    </lineage>
</organism>
<protein>
    <submittedName>
        <fullName evidence="1">Uncharacterized protein</fullName>
    </submittedName>
</protein>
<comment type="caution">
    <text evidence="1">The sequence shown here is derived from an EMBL/GenBank/DDBJ whole genome shotgun (WGS) entry which is preliminary data.</text>
</comment>
<gene>
    <name evidence="1" type="ORF">Tci_010171</name>
</gene>
<evidence type="ECO:0000313" key="1">
    <source>
        <dbReference type="EMBL" id="GEU38193.1"/>
    </source>
</evidence>
<sequence length="213" mass="24875">MKMKMRYDAYDYVYKNYFFSQIMYMDFKGRIWVKDDPTRRCGRQQTDATFDLSEPYFSSKTLDDACKGIQNEIADTSEACAAIYGSAHITNQETRAAIYGSVNVTNQGAIWNYKTHDYGLKKVILPERNKRDLVELPSAVPGILEGLRGELRYYLIHIEEELLLAFKHECCLSETRKESRMNGFSVLFRRFVPRIFISFTRPRFSSDYHSDTV</sequence>